<evidence type="ECO:0000313" key="13">
    <source>
        <dbReference type="Proteomes" id="UP000006352"/>
    </source>
</evidence>
<dbReference type="InParanoid" id="J4G7D4"/>
<feature type="compositionally biased region" description="Low complexity" evidence="10">
    <location>
        <begin position="200"/>
        <end position="210"/>
    </location>
</feature>
<dbReference type="HOGENOM" id="CLU_000288_82_0_1"/>
<dbReference type="PANTHER" id="PTHR24343:SF137">
    <property type="entry name" value="SERINE_THREONINE-PROTEIN KINASE HRK1"/>
    <property type="match status" value="1"/>
</dbReference>
<dbReference type="GeneID" id="24097259"/>
<dbReference type="STRING" id="599839.J4G7D4"/>
<feature type="compositionally biased region" description="Low complexity" evidence="10">
    <location>
        <begin position="677"/>
        <end position="701"/>
    </location>
</feature>
<dbReference type="Pfam" id="PF00069">
    <property type="entry name" value="Pkinase"/>
    <property type="match status" value="1"/>
</dbReference>
<protein>
    <recommendedName>
        <fullName evidence="1">non-specific serine/threonine protein kinase</fullName>
        <ecNumber evidence="1">2.7.11.1</ecNumber>
    </recommendedName>
</protein>
<dbReference type="PANTHER" id="PTHR24343">
    <property type="entry name" value="SERINE/THREONINE KINASE"/>
    <property type="match status" value="1"/>
</dbReference>
<keyword evidence="13" id="KW-1185">Reference proteome</keyword>
<feature type="region of interest" description="Disordered" evidence="10">
    <location>
        <begin position="963"/>
        <end position="982"/>
    </location>
</feature>
<dbReference type="SUPFAM" id="SSF56112">
    <property type="entry name" value="Protein kinase-like (PK-like)"/>
    <property type="match status" value="1"/>
</dbReference>
<feature type="compositionally biased region" description="Basic and acidic residues" evidence="10">
    <location>
        <begin position="257"/>
        <end position="269"/>
    </location>
</feature>
<evidence type="ECO:0000256" key="7">
    <source>
        <dbReference type="ARBA" id="ARBA00047899"/>
    </source>
</evidence>
<dbReference type="InterPro" id="IPR000719">
    <property type="entry name" value="Prot_kinase_dom"/>
</dbReference>
<dbReference type="InterPro" id="IPR008271">
    <property type="entry name" value="Ser/Thr_kinase_AS"/>
</dbReference>
<feature type="region of interest" description="Disordered" evidence="10">
    <location>
        <begin position="231"/>
        <end position="269"/>
    </location>
</feature>
<evidence type="ECO:0000256" key="6">
    <source>
        <dbReference type="ARBA" id="ARBA00022840"/>
    </source>
</evidence>
<dbReference type="PROSITE" id="PS00107">
    <property type="entry name" value="PROTEIN_KINASE_ATP"/>
    <property type="match status" value="1"/>
</dbReference>
<comment type="catalytic activity">
    <reaction evidence="8">
        <text>L-seryl-[protein] + ATP = O-phospho-L-seryl-[protein] + ADP + H(+)</text>
        <dbReference type="Rhea" id="RHEA:17989"/>
        <dbReference type="Rhea" id="RHEA-COMP:9863"/>
        <dbReference type="Rhea" id="RHEA-COMP:11604"/>
        <dbReference type="ChEBI" id="CHEBI:15378"/>
        <dbReference type="ChEBI" id="CHEBI:29999"/>
        <dbReference type="ChEBI" id="CHEBI:30616"/>
        <dbReference type="ChEBI" id="CHEBI:83421"/>
        <dbReference type="ChEBI" id="CHEBI:456216"/>
        <dbReference type="EC" id="2.7.11.1"/>
    </reaction>
</comment>
<keyword evidence="2" id="KW-0723">Serine/threonine-protein kinase</keyword>
<dbReference type="FunFam" id="1.10.510.10:FF:000595">
    <property type="entry name" value="Protein kinase, putative (AFU_orthologue AFUA_5G11840)"/>
    <property type="match status" value="1"/>
</dbReference>
<feature type="region of interest" description="Disordered" evidence="10">
    <location>
        <begin position="660"/>
        <end position="757"/>
    </location>
</feature>
<dbReference type="PROSITE" id="PS00108">
    <property type="entry name" value="PROTEIN_KINASE_ST"/>
    <property type="match status" value="1"/>
</dbReference>
<organism evidence="12 13">
    <name type="scientific">Fibroporia radiculosa</name>
    <dbReference type="NCBI Taxonomy" id="599839"/>
    <lineage>
        <taxon>Eukaryota</taxon>
        <taxon>Fungi</taxon>
        <taxon>Dikarya</taxon>
        <taxon>Basidiomycota</taxon>
        <taxon>Agaricomycotina</taxon>
        <taxon>Agaricomycetes</taxon>
        <taxon>Polyporales</taxon>
        <taxon>Fibroporiaceae</taxon>
        <taxon>Fibroporia</taxon>
    </lineage>
</organism>
<dbReference type="RefSeq" id="XP_012181631.1">
    <property type="nucleotide sequence ID" value="XM_012326241.1"/>
</dbReference>
<feature type="compositionally biased region" description="Basic and acidic residues" evidence="10">
    <location>
        <begin position="660"/>
        <end position="675"/>
    </location>
</feature>
<feature type="compositionally biased region" description="Low complexity" evidence="10">
    <location>
        <begin position="42"/>
        <end position="51"/>
    </location>
</feature>
<evidence type="ECO:0000256" key="9">
    <source>
        <dbReference type="PROSITE-ProRule" id="PRU10141"/>
    </source>
</evidence>
<keyword evidence="4 9" id="KW-0547">Nucleotide-binding</keyword>
<sequence>MLSARPMQPLAISIPPSLPHSPTRSPVPDSSIIPSAAAGTIPSSPLSSVVNPPQPSTPPAHTLVVPSTSIPAQPSNTPNHSDTRSTDSGNSKEQPLITRPFHAIPFFASGSTPLETSVSLLPGDCLPAPLSLPHCSVDNVPSSGGSSPRFPFARRASQNYSAMAASHSHPPSPPHEYSDREHLPSTPSYSTQPSTPNPSAPTTTPAANSTGKNAKHAHGPLHDLKRFLNHHIPHPHSHQNSTHSTAPSSAVATPPPEHSHPIAEQRRGPDFDQSSLLHAVPAIATPDTVGLMSSAPGTPGSVPHDILADHSKLRFSIRRRDKEKDKNDVKDKQKRDEQEKLVAKEYPSKMHVAKTPSPGASTSTASSQRSSRSPPHTMHSDTSPNESGSGSPPSSVPSSSHMSKHFAAPSGHSTPGHAAQSLSTATHAHMSKKYGKWGRVLGSGAGGTVRLIKGSNKMGGTTFAVKEFRPKRHGESEREYQKKVTAEFCVGSTLKHRNIIETVDIVTDHGHYYEVMEYAPYDLFSVVMSGSMSRPEIYCVFRQICDGVEYLHSLGLAHRDLKLDNCVMTTDNVVKLIDFGTATVFHYPGKKMTMATGIVGSDPYLAPEVLSEQEYDPRKTDVWSVAIIFMCMVLRRFPWKIPDPKTDPSFKAFVQAHPDLSEKPKEMPHKVDDSSKAIPPTSAESSAAPSIAPSDASTAPSVNGESGEADSCELCQASLRSSDSSSASGSDVDVTEAGEKERRRRSLRNLPPGVFSHSTATLPAVLLPHVATESQADQDPSVLTFARPADSTESLPAPPSPRMFRKQPASQSTGNTSATLHAGSHEALAPAKDVLPSSTKDVKSKDFSQGPSKEAQLRKVEAVQQKVTDAQRPDTSASTATVKALQKEPAARPRRRADSKASVATFHQGGAESIFRLLPRESRPAMRRMMHIQPSARCTLTDLLYGKGKSNDLLCGCNSHARDSPRCQDHDHNPEDEDDGDSWLRSIMSCSVPDVQPSHTHIKVTVDDKQSKKRFF</sequence>
<dbReference type="InterPro" id="IPR011009">
    <property type="entry name" value="Kinase-like_dom_sf"/>
</dbReference>
<evidence type="ECO:0000256" key="3">
    <source>
        <dbReference type="ARBA" id="ARBA00022679"/>
    </source>
</evidence>
<feature type="compositionally biased region" description="Low complexity" evidence="10">
    <location>
        <begin position="355"/>
        <end position="373"/>
    </location>
</feature>
<dbReference type="OrthoDB" id="6513151at2759"/>
<dbReference type="GO" id="GO:0005524">
    <property type="term" value="F:ATP binding"/>
    <property type="evidence" value="ECO:0007669"/>
    <property type="project" value="UniProtKB-UniRule"/>
</dbReference>
<feature type="compositionally biased region" description="Polar residues" evidence="10">
    <location>
        <begin position="65"/>
        <end position="93"/>
    </location>
</feature>
<reference evidence="12 13" key="1">
    <citation type="journal article" date="2012" name="Appl. Environ. Microbiol.">
        <title>Short-read sequencing for genomic analysis of the brown rot fungus Fibroporia radiculosa.</title>
        <authorList>
            <person name="Tang J.D."/>
            <person name="Perkins A.D."/>
            <person name="Sonstegard T.S."/>
            <person name="Schroeder S.G."/>
            <person name="Burgess S.C."/>
            <person name="Diehl S.V."/>
        </authorList>
    </citation>
    <scope>NUCLEOTIDE SEQUENCE [LARGE SCALE GENOMIC DNA]</scope>
    <source>
        <strain evidence="12 13">TFFH 294</strain>
    </source>
</reference>
<dbReference type="GO" id="GO:0004674">
    <property type="term" value="F:protein serine/threonine kinase activity"/>
    <property type="evidence" value="ECO:0007669"/>
    <property type="project" value="UniProtKB-KW"/>
</dbReference>
<feature type="compositionally biased region" description="Basic and acidic residues" evidence="10">
    <location>
        <begin position="963"/>
        <end position="973"/>
    </location>
</feature>
<feature type="region of interest" description="Disordered" evidence="10">
    <location>
        <begin position="288"/>
        <end position="427"/>
    </location>
</feature>
<keyword evidence="6 9" id="KW-0067">ATP-binding</keyword>
<evidence type="ECO:0000256" key="4">
    <source>
        <dbReference type="ARBA" id="ARBA00022741"/>
    </source>
</evidence>
<gene>
    <name evidence="12" type="ORF">FIBRA_04443</name>
</gene>
<feature type="compositionally biased region" description="Polar residues" evidence="10">
    <location>
        <begin position="865"/>
        <end position="881"/>
    </location>
</feature>
<feature type="region of interest" description="Disordered" evidence="10">
    <location>
        <begin position="1"/>
        <end position="94"/>
    </location>
</feature>
<dbReference type="InterPro" id="IPR017441">
    <property type="entry name" value="Protein_kinase_ATP_BS"/>
</dbReference>
<dbReference type="EC" id="2.7.11.1" evidence="1"/>
<proteinExistence type="predicted"/>
<feature type="compositionally biased region" description="Low complexity" evidence="10">
    <location>
        <begin position="241"/>
        <end position="252"/>
    </location>
</feature>
<dbReference type="Proteomes" id="UP000006352">
    <property type="component" value="Unassembled WGS sequence"/>
</dbReference>
<feature type="compositionally biased region" description="Basic and acidic residues" evidence="10">
    <location>
        <begin position="306"/>
        <end position="348"/>
    </location>
</feature>
<dbReference type="PROSITE" id="PS50011">
    <property type="entry name" value="PROTEIN_KINASE_DOM"/>
    <property type="match status" value="1"/>
</dbReference>
<dbReference type="SMART" id="SM00220">
    <property type="entry name" value="S_TKc"/>
    <property type="match status" value="1"/>
</dbReference>
<dbReference type="Gene3D" id="1.10.510.10">
    <property type="entry name" value="Transferase(Phosphotransferase) domain 1"/>
    <property type="match status" value="1"/>
</dbReference>
<name>J4G7D4_9APHY</name>
<evidence type="ECO:0000256" key="10">
    <source>
        <dbReference type="SAM" id="MobiDB-lite"/>
    </source>
</evidence>
<comment type="catalytic activity">
    <reaction evidence="7">
        <text>L-threonyl-[protein] + ATP = O-phospho-L-threonyl-[protein] + ADP + H(+)</text>
        <dbReference type="Rhea" id="RHEA:46608"/>
        <dbReference type="Rhea" id="RHEA-COMP:11060"/>
        <dbReference type="Rhea" id="RHEA-COMP:11605"/>
        <dbReference type="ChEBI" id="CHEBI:15378"/>
        <dbReference type="ChEBI" id="CHEBI:30013"/>
        <dbReference type="ChEBI" id="CHEBI:30616"/>
        <dbReference type="ChEBI" id="CHEBI:61977"/>
        <dbReference type="ChEBI" id="CHEBI:456216"/>
        <dbReference type="EC" id="2.7.11.1"/>
    </reaction>
</comment>
<keyword evidence="3" id="KW-0808">Transferase</keyword>
<feature type="compositionally biased region" description="Polar residues" evidence="10">
    <location>
        <begin position="808"/>
        <end position="819"/>
    </location>
</feature>
<feature type="binding site" evidence="9">
    <location>
        <position position="466"/>
    </location>
    <ligand>
        <name>ATP</name>
        <dbReference type="ChEBI" id="CHEBI:30616"/>
    </ligand>
</feature>
<evidence type="ECO:0000256" key="2">
    <source>
        <dbReference type="ARBA" id="ARBA00022527"/>
    </source>
</evidence>
<accession>J4G7D4</accession>
<evidence type="ECO:0000259" key="11">
    <source>
        <dbReference type="PROSITE" id="PS50011"/>
    </source>
</evidence>
<feature type="compositionally biased region" description="Low complexity" evidence="10">
    <location>
        <begin position="718"/>
        <end position="732"/>
    </location>
</feature>
<dbReference type="EMBL" id="HE797078">
    <property type="protein sequence ID" value="CCM02348.1"/>
    <property type="molecule type" value="Genomic_DNA"/>
</dbReference>
<feature type="region of interest" description="Disordered" evidence="10">
    <location>
        <begin position="788"/>
        <end position="903"/>
    </location>
</feature>
<feature type="compositionally biased region" description="Low complexity" evidence="10">
    <location>
        <begin position="383"/>
        <end position="401"/>
    </location>
</feature>
<dbReference type="GO" id="GO:0005829">
    <property type="term" value="C:cytosol"/>
    <property type="evidence" value="ECO:0007669"/>
    <property type="project" value="TreeGrafter"/>
</dbReference>
<feature type="compositionally biased region" description="Low complexity" evidence="10">
    <location>
        <begin position="184"/>
        <end position="194"/>
    </location>
</feature>
<evidence type="ECO:0000256" key="8">
    <source>
        <dbReference type="ARBA" id="ARBA00048679"/>
    </source>
</evidence>
<evidence type="ECO:0000313" key="12">
    <source>
        <dbReference type="EMBL" id="CCM02348.1"/>
    </source>
</evidence>
<feature type="compositionally biased region" description="Basic and acidic residues" evidence="10">
    <location>
        <begin position="885"/>
        <end position="899"/>
    </location>
</feature>
<feature type="region of interest" description="Disordered" evidence="10">
    <location>
        <begin position="159"/>
        <end position="218"/>
    </location>
</feature>
<evidence type="ECO:0000256" key="5">
    <source>
        <dbReference type="ARBA" id="ARBA00022777"/>
    </source>
</evidence>
<dbReference type="AlphaFoldDB" id="J4G7D4"/>
<keyword evidence="5" id="KW-0418">Kinase</keyword>
<feature type="domain" description="Protein kinase" evidence="11">
    <location>
        <begin position="435"/>
        <end position="691"/>
    </location>
</feature>
<evidence type="ECO:0000256" key="1">
    <source>
        <dbReference type="ARBA" id="ARBA00012513"/>
    </source>
</evidence>